<organism evidence="2 3">
    <name type="scientific">Candidatus Erwinia dacicola</name>
    <dbReference type="NCBI Taxonomy" id="252393"/>
    <lineage>
        <taxon>Bacteria</taxon>
        <taxon>Pseudomonadati</taxon>
        <taxon>Pseudomonadota</taxon>
        <taxon>Gammaproteobacteria</taxon>
        <taxon>Enterobacterales</taxon>
        <taxon>Erwiniaceae</taxon>
        <taxon>Erwinia</taxon>
    </lineage>
</organism>
<keyword evidence="1" id="KW-0812">Transmembrane</keyword>
<name>A0A328TUH4_9GAMM</name>
<proteinExistence type="predicted"/>
<comment type="caution">
    <text evidence="2">The sequence shown here is derived from an EMBL/GenBank/DDBJ whole genome shotgun (WGS) entry which is preliminary data.</text>
</comment>
<evidence type="ECO:0000313" key="2">
    <source>
        <dbReference type="EMBL" id="RAP71516.1"/>
    </source>
</evidence>
<evidence type="ECO:0000313" key="3">
    <source>
        <dbReference type="Proteomes" id="UP000244334"/>
    </source>
</evidence>
<protein>
    <submittedName>
        <fullName evidence="2">Uncharacterized protein</fullName>
    </submittedName>
</protein>
<keyword evidence="1" id="KW-1133">Transmembrane helix</keyword>
<feature type="transmembrane region" description="Helical" evidence="1">
    <location>
        <begin position="20"/>
        <end position="42"/>
    </location>
</feature>
<accession>A0A328TUH4</accession>
<gene>
    <name evidence="2" type="ORF">ACZ87_01675</name>
</gene>
<keyword evidence="1" id="KW-0472">Membrane</keyword>
<evidence type="ECO:0000256" key="1">
    <source>
        <dbReference type="SAM" id="Phobius"/>
    </source>
</evidence>
<dbReference type="EMBL" id="LJAM02000135">
    <property type="protein sequence ID" value="RAP71516.1"/>
    <property type="molecule type" value="Genomic_DNA"/>
</dbReference>
<reference evidence="2" key="1">
    <citation type="submission" date="2018-04" db="EMBL/GenBank/DDBJ databases">
        <title>Genomes of the Obligate Erwinia dacicola and Facultative Enterobacter sp. OLF Endosymbionts of the Olive Fruit fly, Bactrocera oleae.</title>
        <authorList>
            <person name="Estes A.M."/>
            <person name="Hearn D.J."/>
            <person name="Agarwal S."/>
            <person name="Pierson E.A."/>
            <person name="Dunning-Hotopp J.C."/>
        </authorList>
    </citation>
    <scope>NUCLEOTIDE SEQUENCE [LARGE SCALE GENOMIC DNA]</scope>
    <source>
        <strain evidence="2">Oroville</strain>
    </source>
</reference>
<keyword evidence="3" id="KW-1185">Reference proteome</keyword>
<sequence length="55" mass="6432">MLILFFLSYRDSSIPITPFMVMKNCGYLLLFISMKIVTLSFFDKKSATWQSSNQQ</sequence>
<dbReference type="Proteomes" id="UP000244334">
    <property type="component" value="Unassembled WGS sequence"/>
</dbReference>
<dbReference type="AlphaFoldDB" id="A0A328TUH4"/>